<accession>A0ACC2U346</accession>
<reference evidence="1" key="1">
    <citation type="submission" date="2022-04" db="EMBL/GenBank/DDBJ databases">
        <title>Genome of the entomopathogenic fungus Entomophthora muscae.</title>
        <authorList>
            <person name="Elya C."/>
            <person name="Lovett B.R."/>
            <person name="Lee E."/>
            <person name="Macias A.M."/>
            <person name="Hajek A.E."/>
            <person name="De Bivort B.L."/>
            <person name="Kasson M.T."/>
            <person name="De Fine Licht H.H."/>
            <person name="Stajich J.E."/>
        </authorList>
    </citation>
    <scope>NUCLEOTIDE SEQUENCE</scope>
    <source>
        <strain evidence="1">Berkeley</strain>
    </source>
</reference>
<dbReference type="Proteomes" id="UP001165960">
    <property type="component" value="Unassembled WGS sequence"/>
</dbReference>
<sequence>MRRITSSSHHGGDNNFKIFYLLEDLPTQAQGLLDSEENVVKSLTCDDIDLFAPESALEVPTYIITCAIIIPEKEFPTTPHNMPLFPVLTPSSLPG</sequence>
<comment type="caution">
    <text evidence="1">The sequence shown here is derived from an EMBL/GenBank/DDBJ whole genome shotgun (WGS) entry which is preliminary data.</text>
</comment>
<gene>
    <name evidence="1" type="ORF">DSO57_1016778</name>
</gene>
<keyword evidence="2" id="KW-1185">Reference proteome</keyword>
<evidence type="ECO:0000313" key="2">
    <source>
        <dbReference type="Proteomes" id="UP001165960"/>
    </source>
</evidence>
<dbReference type="EMBL" id="QTSX02001489">
    <property type="protein sequence ID" value="KAJ9081239.1"/>
    <property type="molecule type" value="Genomic_DNA"/>
</dbReference>
<proteinExistence type="predicted"/>
<name>A0ACC2U346_9FUNG</name>
<organism evidence="1 2">
    <name type="scientific">Entomophthora muscae</name>
    <dbReference type="NCBI Taxonomy" id="34485"/>
    <lineage>
        <taxon>Eukaryota</taxon>
        <taxon>Fungi</taxon>
        <taxon>Fungi incertae sedis</taxon>
        <taxon>Zoopagomycota</taxon>
        <taxon>Entomophthoromycotina</taxon>
        <taxon>Entomophthoromycetes</taxon>
        <taxon>Entomophthorales</taxon>
        <taxon>Entomophthoraceae</taxon>
        <taxon>Entomophthora</taxon>
    </lineage>
</organism>
<evidence type="ECO:0000313" key="1">
    <source>
        <dbReference type="EMBL" id="KAJ9081239.1"/>
    </source>
</evidence>
<protein>
    <submittedName>
        <fullName evidence="1">Uncharacterized protein</fullName>
    </submittedName>
</protein>